<gene>
    <name evidence="1" type="ORF">GCM10011351_27510</name>
</gene>
<dbReference type="AlphaFoldDB" id="A0A917WY24"/>
<reference evidence="1" key="1">
    <citation type="journal article" date="2014" name="Int. J. Syst. Evol. Microbiol.">
        <title>Complete genome sequence of Corynebacterium casei LMG S-19264T (=DSM 44701T), isolated from a smear-ripened cheese.</title>
        <authorList>
            <consortium name="US DOE Joint Genome Institute (JGI-PGF)"/>
            <person name="Walter F."/>
            <person name="Albersmeier A."/>
            <person name="Kalinowski J."/>
            <person name="Ruckert C."/>
        </authorList>
    </citation>
    <scope>NUCLEOTIDE SEQUENCE</scope>
    <source>
        <strain evidence="1">CGMCC 1.6333</strain>
    </source>
</reference>
<comment type="caution">
    <text evidence="1">The sequence shown here is derived from an EMBL/GenBank/DDBJ whole genome shotgun (WGS) entry which is preliminary data.</text>
</comment>
<dbReference type="RefSeq" id="WP_205417570.1">
    <property type="nucleotide sequence ID" value="NZ_BMLG01000021.1"/>
</dbReference>
<evidence type="ECO:0000313" key="1">
    <source>
        <dbReference type="EMBL" id="GGM39864.1"/>
    </source>
</evidence>
<sequence>MARKIEPTYTIEFPLHIPVWQQHRLEKKFKMARMVYNSCLGEVLNDIKQ</sequence>
<name>A0A917WY24_9BACI</name>
<protein>
    <submittedName>
        <fullName evidence="1">Uncharacterized protein</fullName>
    </submittedName>
</protein>
<organism evidence="1 2">
    <name type="scientific">Paraliobacillus quinghaiensis</name>
    <dbReference type="NCBI Taxonomy" id="470815"/>
    <lineage>
        <taxon>Bacteria</taxon>
        <taxon>Bacillati</taxon>
        <taxon>Bacillota</taxon>
        <taxon>Bacilli</taxon>
        <taxon>Bacillales</taxon>
        <taxon>Bacillaceae</taxon>
        <taxon>Paraliobacillus</taxon>
    </lineage>
</organism>
<dbReference type="EMBL" id="BMLG01000021">
    <property type="protein sequence ID" value="GGM39864.1"/>
    <property type="molecule type" value="Genomic_DNA"/>
</dbReference>
<reference evidence="1" key="2">
    <citation type="submission" date="2020-09" db="EMBL/GenBank/DDBJ databases">
        <authorList>
            <person name="Sun Q."/>
            <person name="Zhou Y."/>
        </authorList>
    </citation>
    <scope>NUCLEOTIDE SEQUENCE</scope>
    <source>
        <strain evidence="1">CGMCC 1.6333</strain>
    </source>
</reference>
<evidence type="ECO:0000313" key="2">
    <source>
        <dbReference type="Proteomes" id="UP000618460"/>
    </source>
</evidence>
<proteinExistence type="predicted"/>
<keyword evidence="2" id="KW-1185">Reference proteome</keyword>
<dbReference type="Proteomes" id="UP000618460">
    <property type="component" value="Unassembled WGS sequence"/>
</dbReference>
<accession>A0A917WY24</accession>